<reference evidence="1 3" key="1">
    <citation type="submission" date="2015-04" db="EMBL/GenBank/DDBJ databases">
        <title>Draft genome sequence of Rathayibacter toxicus strain FH-142 (AKA 70134 or CS 32), a Western Australian isolate.</title>
        <authorList>
            <consortium name="Consortium for Microbial Forensics and Genomics (microFORGE)"/>
            <person name="Knight B.M."/>
            <person name="Roberts D.P."/>
            <person name="Lin D."/>
            <person name="Hari K."/>
            <person name="Fletcher J."/>
            <person name="Melcher U."/>
            <person name="Blagden T."/>
            <person name="Luster D.G."/>
            <person name="Sechler A.J."/>
            <person name="Schneider W.L."/>
            <person name="Winegar R.A."/>
        </authorList>
    </citation>
    <scope>NUCLEOTIDE SEQUENCE [LARGE SCALE GENOMIC DNA]</scope>
    <source>
        <strain evidence="1 3">FH142</strain>
    </source>
</reference>
<protein>
    <submittedName>
        <fullName evidence="1">Uncharacterized protein</fullName>
    </submittedName>
</protein>
<dbReference type="AlphaFoldDB" id="A0A0C5BR30"/>
<keyword evidence="3" id="KW-1185">Reference proteome</keyword>
<evidence type="ECO:0000313" key="4">
    <source>
        <dbReference type="Proteomes" id="UP000237966"/>
    </source>
</evidence>
<comment type="caution">
    <text evidence="1">The sequence shown here is derived from an EMBL/GenBank/DDBJ whole genome shotgun (WGS) entry which is preliminary data.</text>
</comment>
<proteinExistence type="predicted"/>
<dbReference type="Proteomes" id="UP000237966">
    <property type="component" value="Unassembled WGS sequence"/>
</dbReference>
<dbReference type="PATRIC" id="fig|145458.8.peg.705"/>
<dbReference type="KEGG" id="rtc:APU90_04435"/>
<evidence type="ECO:0000313" key="3">
    <source>
        <dbReference type="Proteomes" id="UP000052979"/>
    </source>
</evidence>
<name>A0A0C5BR30_9MICO</name>
<organism evidence="1 3">
    <name type="scientific">Rathayibacter toxicus</name>
    <dbReference type="NCBI Taxonomy" id="145458"/>
    <lineage>
        <taxon>Bacteria</taxon>
        <taxon>Bacillati</taxon>
        <taxon>Actinomycetota</taxon>
        <taxon>Actinomycetes</taxon>
        <taxon>Micrococcales</taxon>
        <taxon>Microbacteriaceae</taxon>
        <taxon>Rathayibacter</taxon>
    </lineage>
</organism>
<reference evidence="2 4" key="2">
    <citation type="submission" date="2018-02" db="EMBL/GenBank/DDBJ databases">
        <title>Bacteriophage NCPPB3778 and a type I-E CRISPR drive the evolution of the US Biological Select Agent, Rathayibacter toxicus.</title>
        <authorList>
            <person name="Davis E.W.II."/>
            <person name="Tabima J.F."/>
            <person name="Weisberg A.J."/>
            <person name="Lopes L.D."/>
            <person name="Wiseman M.S."/>
            <person name="Wiseman M.S."/>
            <person name="Pupko T."/>
            <person name="Belcher M.S."/>
            <person name="Sechler A.J."/>
            <person name="Tancos M.A."/>
            <person name="Schroeder B.K."/>
            <person name="Murray T.D."/>
            <person name="Luster D.G."/>
            <person name="Schneider W.L."/>
            <person name="Rogers E."/>
            <person name="Andreote F.D."/>
            <person name="Grunwald N.J."/>
            <person name="Putnam M.L."/>
            <person name="Chang J.H."/>
        </authorList>
    </citation>
    <scope>NUCLEOTIDE SEQUENCE [LARGE SCALE GENOMIC DNA]</scope>
    <source>
        <strain evidence="2 4">FH99</strain>
    </source>
</reference>
<dbReference type="Proteomes" id="UP000052979">
    <property type="component" value="Unassembled WGS sequence"/>
</dbReference>
<sequence length="60" mass="6524">MCEAAFVVVEIDAQTPTNTDQPVKESSTIGQRAAGFLATLGEPGIYAINNRFRGDRSRPR</sequence>
<dbReference type="EMBL" id="PSWU01000004">
    <property type="protein sequence ID" value="PPI16172.1"/>
    <property type="molecule type" value="Genomic_DNA"/>
</dbReference>
<evidence type="ECO:0000313" key="1">
    <source>
        <dbReference type="EMBL" id="KKM46080.1"/>
    </source>
</evidence>
<accession>A0A0C5BR30</accession>
<dbReference type="EMBL" id="LBFI01000024">
    <property type="protein sequence ID" value="KKM46080.1"/>
    <property type="molecule type" value="Genomic_DNA"/>
</dbReference>
<evidence type="ECO:0000313" key="2">
    <source>
        <dbReference type="EMBL" id="PPI16172.1"/>
    </source>
</evidence>
<dbReference type="KEGG" id="rtx:TI83_02050"/>
<gene>
    <name evidence="2" type="ORF">C5C51_01810</name>
    <name evidence="1" type="ORF">VT73_03060</name>
</gene>